<accession>A0A0D0NT86</accession>
<feature type="domain" description="Glycosyltransferase 2-like" evidence="4">
    <location>
        <begin position="244"/>
        <end position="374"/>
    </location>
</feature>
<proteinExistence type="inferred from homology"/>
<dbReference type="Pfam" id="PF00535">
    <property type="entry name" value="Glycos_transf_2"/>
    <property type="match status" value="1"/>
</dbReference>
<gene>
    <name evidence="5" type="ORF">Wenmar_04120</name>
</gene>
<dbReference type="AlphaFoldDB" id="A0A0D0NT86"/>
<reference evidence="5 6" key="1">
    <citation type="submission" date="2013-01" db="EMBL/GenBank/DDBJ databases">
        <authorList>
            <person name="Fiebig A."/>
            <person name="Goeker M."/>
            <person name="Klenk H.-P.P."/>
        </authorList>
    </citation>
    <scope>NUCLEOTIDE SEQUENCE [LARGE SCALE GENOMIC DNA]</scope>
    <source>
        <strain evidence="5 6">DSM 24838</strain>
        <plasmid evidence="5 6">pWENMAR1</plasmid>
    </source>
</reference>
<comment type="caution">
    <text evidence="5">The sequence shown here is derived from an EMBL/GenBank/DDBJ whole genome shotgun (WGS) entry which is preliminary data.</text>
</comment>
<dbReference type="Proteomes" id="UP000035100">
    <property type="component" value="Plasmid pWENMAR1"/>
</dbReference>
<keyword evidence="2" id="KW-0328">Glycosyltransferase</keyword>
<dbReference type="PATRIC" id="fig|1123501.6.peg.36"/>
<dbReference type="eggNOG" id="COG1215">
    <property type="taxonomic scope" value="Bacteria"/>
</dbReference>
<evidence type="ECO:0000313" key="6">
    <source>
        <dbReference type="Proteomes" id="UP000035100"/>
    </source>
</evidence>
<dbReference type="PANTHER" id="PTHR43685">
    <property type="entry name" value="GLYCOSYLTRANSFERASE"/>
    <property type="match status" value="1"/>
</dbReference>
<dbReference type="InterPro" id="IPR029044">
    <property type="entry name" value="Nucleotide-diphossugar_trans"/>
</dbReference>
<dbReference type="PANTHER" id="PTHR43685:SF5">
    <property type="entry name" value="GLYCOSYLTRANSFERASE EPSE-RELATED"/>
    <property type="match status" value="1"/>
</dbReference>
<evidence type="ECO:0000256" key="2">
    <source>
        <dbReference type="ARBA" id="ARBA00022676"/>
    </source>
</evidence>
<dbReference type="EMBL" id="AONG01000001">
    <property type="protein sequence ID" value="KIQ71410.1"/>
    <property type="molecule type" value="Genomic_DNA"/>
</dbReference>
<dbReference type="InterPro" id="IPR001173">
    <property type="entry name" value="Glyco_trans_2-like"/>
</dbReference>
<comment type="similarity">
    <text evidence="1">Belongs to the glycosyltransferase 2 family.</text>
</comment>
<keyword evidence="3" id="KW-0808">Transferase</keyword>
<keyword evidence="6" id="KW-1185">Reference proteome</keyword>
<name>A0A0D0NT86_9RHOB</name>
<protein>
    <recommendedName>
        <fullName evidence="4">Glycosyltransferase 2-like domain-containing protein</fullName>
    </recommendedName>
</protein>
<dbReference type="SUPFAM" id="SSF53448">
    <property type="entry name" value="Nucleotide-diphospho-sugar transferases"/>
    <property type="match status" value="1"/>
</dbReference>
<dbReference type="Gene3D" id="3.90.550.10">
    <property type="entry name" value="Spore Coat Polysaccharide Biosynthesis Protein SpsA, Chain A"/>
    <property type="match status" value="1"/>
</dbReference>
<dbReference type="CDD" id="cd00761">
    <property type="entry name" value="Glyco_tranf_GTA_type"/>
    <property type="match status" value="1"/>
</dbReference>
<dbReference type="GO" id="GO:0016757">
    <property type="term" value="F:glycosyltransferase activity"/>
    <property type="evidence" value="ECO:0007669"/>
    <property type="project" value="UniProtKB-KW"/>
</dbReference>
<keyword evidence="5" id="KW-0614">Plasmid</keyword>
<organism evidence="5 6">
    <name type="scientific">Wenxinia marina DSM 24838</name>
    <dbReference type="NCBI Taxonomy" id="1123501"/>
    <lineage>
        <taxon>Bacteria</taxon>
        <taxon>Pseudomonadati</taxon>
        <taxon>Pseudomonadota</taxon>
        <taxon>Alphaproteobacteria</taxon>
        <taxon>Rhodobacterales</taxon>
        <taxon>Roseobacteraceae</taxon>
        <taxon>Wenxinia</taxon>
    </lineage>
</organism>
<evidence type="ECO:0000313" key="5">
    <source>
        <dbReference type="EMBL" id="KIQ71410.1"/>
    </source>
</evidence>
<dbReference type="InterPro" id="IPR050834">
    <property type="entry name" value="Glycosyltransf_2"/>
</dbReference>
<evidence type="ECO:0000259" key="4">
    <source>
        <dbReference type="Pfam" id="PF00535"/>
    </source>
</evidence>
<sequence length="609" mass="66702">MSAAEHYLLYGGPMGRDPGTRFSAELYLDAHPDIRAAGLNPLLHYATDPDRPETDLGAGIGRRPSASGKRRIMTLRRQLLNASRPGPILDALETIAAEAEEADMRGLALRELARWYYRQGDWAACRAVIDRVGPAGRDDMSVALRIRFGVIELLACHGAGDRVAGLAIYERLAAAGLAGVDTILARSNLETTAERRCHWISGVLQSHGLSGLKLRDDPDAATSYDRLDADTSGLATVADGPKVTVLVAAYDAAATLPTALRSLQAQTWRNLEILVLDDCSPDEGRMAEAARRIGRDDPRIRLIQMERNGGAYIARNRGLDEATGEFVTIHDADDWSHPQKIEIQMRHMLAHPETMGCTSEQARATEDLGFYWLRHTGGFVIFNTSSFLFRRAPMREHLGYWDTVRFGADSELIRRMQIRFGDEAVSRLETGPLSFQRESGGSATTDSVTGLGDTPYGARRAYKQAQEHHHARGASLRYGGDPAARPFAAPGVMRLAKPDWGEEAFDLIAIGDLSREDPETLALRDRIAALVGTGGRVALVEAFDEDEQDFAPLCAPLRDLVDGTRVVVAVFGERIRGGEILHHKVENPANRYLPEITAGEDISLRGTIV</sequence>
<geneLocation type="plasmid" evidence="5 6">
    <name>pWENMAR1</name>
</geneLocation>
<evidence type="ECO:0000256" key="1">
    <source>
        <dbReference type="ARBA" id="ARBA00006739"/>
    </source>
</evidence>
<evidence type="ECO:0000256" key="3">
    <source>
        <dbReference type="ARBA" id="ARBA00022679"/>
    </source>
</evidence>